<comment type="caution">
    <text evidence="1">The sequence shown here is derived from an EMBL/GenBank/DDBJ whole genome shotgun (WGS) entry which is preliminary data.</text>
</comment>
<name>A0AAN7ZCE1_9COLE</name>
<reference evidence="1 2" key="1">
    <citation type="journal article" date="2024" name="Insects">
        <title>An Improved Chromosome-Level Genome Assembly of the Firefly Pyrocoelia pectoralis.</title>
        <authorList>
            <person name="Fu X."/>
            <person name="Meyer-Rochow V.B."/>
            <person name="Ballantyne L."/>
            <person name="Zhu X."/>
        </authorList>
    </citation>
    <scope>NUCLEOTIDE SEQUENCE [LARGE SCALE GENOMIC DNA]</scope>
    <source>
        <strain evidence="1">XCY_ONT2</strain>
    </source>
</reference>
<protein>
    <submittedName>
        <fullName evidence="1">Uncharacterized protein</fullName>
    </submittedName>
</protein>
<accession>A0AAN7ZCE1</accession>
<keyword evidence="2" id="KW-1185">Reference proteome</keyword>
<evidence type="ECO:0000313" key="2">
    <source>
        <dbReference type="Proteomes" id="UP001329430"/>
    </source>
</evidence>
<dbReference type="EMBL" id="JAVRBK010000010">
    <property type="protein sequence ID" value="KAK5638467.1"/>
    <property type="molecule type" value="Genomic_DNA"/>
</dbReference>
<organism evidence="1 2">
    <name type="scientific">Pyrocoelia pectoralis</name>
    <dbReference type="NCBI Taxonomy" id="417401"/>
    <lineage>
        <taxon>Eukaryota</taxon>
        <taxon>Metazoa</taxon>
        <taxon>Ecdysozoa</taxon>
        <taxon>Arthropoda</taxon>
        <taxon>Hexapoda</taxon>
        <taxon>Insecta</taxon>
        <taxon>Pterygota</taxon>
        <taxon>Neoptera</taxon>
        <taxon>Endopterygota</taxon>
        <taxon>Coleoptera</taxon>
        <taxon>Polyphaga</taxon>
        <taxon>Elateriformia</taxon>
        <taxon>Elateroidea</taxon>
        <taxon>Lampyridae</taxon>
        <taxon>Lampyrinae</taxon>
        <taxon>Pyrocoelia</taxon>
    </lineage>
</organism>
<proteinExistence type="predicted"/>
<evidence type="ECO:0000313" key="1">
    <source>
        <dbReference type="EMBL" id="KAK5638467.1"/>
    </source>
</evidence>
<dbReference type="Proteomes" id="UP001329430">
    <property type="component" value="Chromosome 10"/>
</dbReference>
<gene>
    <name evidence="1" type="ORF">RI129_012762</name>
</gene>
<dbReference type="AlphaFoldDB" id="A0AAN7ZCE1"/>
<sequence>MNYVYKAVRPLRQIIQNLLTSFKNDRVEILSKFCIVYNVRCNQEHPQKKPIPWRRPRSILERNGKLLGRPRPYCLKRIVVDKEAKKGLNVYRVQEDFMYLSSRPKPSAGPITYRELPNPSDLLSKNELREIVLARTAFVHDDGDNNLLVPGLKKNNKCSVYLFVDQQ</sequence>